<organism evidence="3 4">
    <name type="scientific">Marinobacter zhejiangensis</name>
    <dbReference type="NCBI Taxonomy" id="488535"/>
    <lineage>
        <taxon>Bacteria</taxon>
        <taxon>Pseudomonadati</taxon>
        <taxon>Pseudomonadota</taxon>
        <taxon>Gammaproteobacteria</taxon>
        <taxon>Pseudomonadales</taxon>
        <taxon>Marinobacteraceae</taxon>
        <taxon>Marinobacter</taxon>
    </lineage>
</organism>
<reference evidence="4" key="1">
    <citation type="submission" date="2016-10" db="EMBL/GenBank/DDBJ databases">
        <authorList>
            <person name="Varghese N."/>
            <person name="Submissions S."/>
        </authorList>
    </citation>
    <scope>NUCLEOTIDE SEQUENCE [LARGE SCALE GENOMIC DNA]</scope>
    <source>
        <strain evidence="4">CGMCC 1.7061</strain>
    </source>
</reference>
<dbReference type="PROSITE" id="PS51257">
    <property type="entry name" value="PROKAR_LIPOPROTEIN"/>
    <property type="match status" value="1"/>
</dbReference>
<dbReference type="OrthoDB" id="511546at2"/>
<dbReference type="AlphaFoldDB" id="A0A1I4Q4S6"/>
<dbReference type="STRING" id="488535.SAMN04487963_2160"/>
<protein>
    <submittedName>
        <fullName evidence="3">Cytochrome P460</fullName>
    </submittedName>
</protein>
<feature type="domain" description="Cytochrome P460" evidence="2">
    <location>
        <begin position="53"/>
        <end position="180"/>
    </location>
</feature>
<dbReference type="Gene3D" id="3.50.70.20">
    <property type="entry name" value="Cytochrome P460"/>
    <property type="match status" value="1"/>
</dbReference>
<dbReference type="InterPro" id="IPR038142">
    <property type="entry name" value="Cytochrome_P460_sp"/>
</dbReference>
<dbReference type="Proteomes" id="UP000198519">
    <property type="component" value="Unassembled WGS sequence"/>
</dbReference>
<evidence type="ECO:0000313" key="3">
    <source>
        <dbReference type="EMBL" id="SFM34660.1"/>
    </source>
</evidence>
<keyword evidence="4" id="KW-1185">Reference proteome</keyword>
<accession>A0A1I4Q4S6</accession>
<gene>
    <name evidence="3" type="ORF">SAMN04487963_2160</name>
</gene>
<feature type="signal peptide" evidence="1">
    <location>
        <begin position="1"/>
        <end position="27"/>
    </location>
</feature>
<keyword evidence="1" id="KW-0732">Signal</keyword>
<proteinExistence type="predicted"/>
<evidence type="ECO:0000256" key="1">
    <source>
        <dbReference type="SAM" id="SignalP"/>
    </source>
</evidence>
<dbReference type="CDD" id="cd20750">
    <property type="entry name" value="cyt_c_I"/>
    <property type="match status" value="1"/>
</dbReference>
<sequence>MTVTKSLGTSLALVPLVLACWSTLAHAAEPADTTFRDYVDTEGNITLPMDARQSWVHLGSWVVNDAEAPGAGFHDVYTQPEAAQAYRESGEFADGTVLIKEIRNIESGTKTTGPALWAGDTQIWFVMVKDTQSRFDSPHWANGWGWALIKPDNPMLNVSESFEQTCQGCHIPAQETDWVFVEGYPTLK</sequence>
<evidence type="ECO:0000259" key="2">
    <source>
        <dbReference type="Pfam" id="PF16694"/>
    </source>
</evidence>
<dbReference type="RefSeq" id="WP_092022384.1">
    <property type="nucleotide sequence ID" value="NZ_FOUE01000003.1"/>
</dbReference>
<dbReference type="Pfam" id="PF16694">
    <property type="entry name" value="Cytochrome_P460"/>
    <property type="match status" value="1"/>
</dbReference>
<dbReference type="EMBL" id="FOUE01000003">
    <property type="protein sequence ID" value="SFM34660.1"/>
    <property type="molecule type" value="Genomic_DNA"/>
</dbReference>
<evidence type="ECO:0000313" key="4">
    <source>
        <dbReference type="Proteomes" id="UP000198519"/>
    </source>
</evidence>
<dbReference type="InterPro" id="IPR032033">
    <property type="entry name" value="Cytochrome_P460"/>
</dbReference>
<name>A0A1I4Q4S6_9GAMM</name>
<feature type="chain" id="PRO_5011595585" evidence="1">
    <location>
        <begin position="28"/>
        <end position="188"/>
    </location>
</feature>